<reference evidence="2 3" key="1">
    <citation type="submission" date="2022-03" db="EMBL/GenBank/DDBJ databases">
        <authorList>
            <person name="Jo J.-H."/>
            <person name="Im W.-T."/>
        </authorList>
    </citation>
    <scope>NUCLEOTIDE SEQUENCE [LARGE SCALE GENOMIC DNA]</scope>
    <source>
        <strain evidence="2 3">MA9</strain>
    </source>
</reference>
<sequence length="190" mass="22592">MKSFWGIIGIIFVVLLIIGFIMSYWLYIVGAIAAFYFVKWLLKFKKERQLQKIEQEERRRELEHQSTLEYKMNRLLKLANYNTNNPNVRHAYQTKSVLNLQDYWHQYIDLRAKLSLNDTNTYREESVIDLMCDELLQRLDNAEYETTDVIKKEFIESNLTPLLKDVVEIMDGISPETSININAYQLLKAK</sequence>
<keyword evidence="1" id="KW-0472">Membrane</keyword>
<dbReference type="Proteomes" id="UP001316087">
    <property type="component" value="Unassembled WGS sequence"/>
</dbReference>
<evidence type="ECO:0000313" key="3">
    <source>
        <dbReference type="Proteomes" id="UP001316087"/>
    </source>
</evidence>
<name>A0ABS9UEM4_9BACL</name>
<comment type="caution">
    <text evidence="2">The sequence shown here is derived from an EMBL/GenBank/DDBJ whole genome shotgun (WGS) entry which is preliminary data.</text>
</comment>
<dbReference type="EMBL" id="JAKZFC010000004">
    <property type="protein sequence ID" value="MCH7322554.1"/>
    <property type="molecule type" value="Genomic_DNA"/>
</dbReference>
<proteinExistence type="predicted"/>
<evidence type="ECO:0000256" key="1">
    <source>
        <dbReference type="SAM" id="Phobius"/>
    </source>
</evidence>
<keyword evidence="1" id="KW-1133">Transmembrane helix</keyword>
<organism evidence="2 3">
    <name type="scientific">Solibacillus palustris</name>
    <dbReference type="NCBI Taxonomy" id="2908203"/>
    <lineage>
        <taxon>Bacteria</taxon>
        <taxon>Bacillati</taxon>
        <taxon>Bacillota</taxon>
        <taxon>Bacilli</taxon>
        <taxon>Bacillales</taxon>
        <taxon>Caryophanaceae</taxon>
        <taxon>Solibacillus</taxon>
    </lineage>
</organism>
<gene>
    <name evidence="2" type="ORF">LZ480_11685</name>
</gene>
<accession>A0ABS9UEM4</accession>
<evidence type="ECO:0000313" key="2">
    <source>
        <dbReference type="EMBL" id="MCH7322554.1"/>
    </source>
</evidence>
<feature type="transmembrane region" description="Helical" evidence="1">
    <location>
        <begin position="6"/>
        <end position="38"/>
    </location>
</feature>
<dbReference type="RefSeq" id="WP_241369623.1">
    <property type="nucleotide sequence ID" value="NZ_JAKZFC010000004.1"/>
</dbReference>
<keyword evidence="3" id="KW-1185">Reference proteome</keyword>
<protein>
    <submittedName>
        <fullName evidence="2">ABC transporter substrate-binding protein</fullName>
    </submittedName>
</protein>
<keyword evidence="1" id="KW-0812">Transmembrane</keyword>